<dbReference type="GO" id="GO:0030288">
    <property type="term" value="C:outer membrane-bounded periplasmic space"/>
    <property type="evidence" value="ECO:0007669"/>
    <property type="project" value="UniProtKB-ARBA"/>
</dbReference>
<keyword evidence="6" id="KW-1185">Reference proteome</keyword>
<proteinExistence type="inferred from homology"/>
<dbReference type="PROSITE" id="PS01040">
    <property type="entry name" value="SBP_BACTERIAL_5"/>
    <property type="match status" value="1"/>
</dbReference>
<dbReference type="SUPFAM" id="SSF53850">
    <property type="entry name" value="Periplasmic binding protein-like II"/>
    <property type="match status" value="1"/>
</dbReference>
<dbReference type="AlphaFoldDB" id="A0AA41YIA7"/>
<keyword evidence="3" id="KW-0732">Signal</keyword>
<dbReference type="Pfam" id="PF00496">
    <property type="entry name" value="SBP_bac_5"/>
    <property type="match status" value="1"/>
</dbReference>
<dbReference type="InterPro" id="IPR023765">
    <property type="entry name" value="SBP_5_CS"/>
</dbReference>
<dbReference type="PIRSF" id="PIRSF002741">
    <property type="entry name" value="MppA"/>
    <property type="match status" value="1"/>
</dbReference>
<reference evidence="5" key="2">
    <citation type="submission" date="2022-10" db="EMBL/GenBank/DDBJ databases">
        <authorList>
            <person name="Trinh H.N."/>
        </authorList>
    </citation>
    <scope>NUCLEOTIDE SEQUENCE</scope>
    <source>
        <strain evidence="5">RN2-1</strain>
    </source>
</reference>
<dbReference type="CDD" id="cd08502">
    <property type="entry name" value="PBP2_NikA_DppA_OppA_like_16"/>
    <property type="match status" value="1"/>
</dbReference>
<accession>A0AA41YIA7</accession>
<dbReference type="GO" id="GO:0043190">
    <property type="term" value="C:ATP-binding cassette (ABC) transporter complex"/>
    <property type="evidence" value="ECO:0007669"/>
    <property type="project" value="InterPro"/>
</dbReference>
<evidence type="ECO:0000256" key="2">
    <source>
        <dbReference type="ARBA" id="ARBA00005695"/>
    </source>
</evidence>
<evidence type="ECO:0000259" key="4">
    <source>
        <dbReference type="Pfam" id="PF00496"/>
    </source>
</evidence>
<dbReference type="InterPro" id="IPR030678">
    <property type="entry name" value="Peptide/Ni-bd"/>
</dbReference>
<evidence type="ECO:0000313" key="5">
    <source>
        <dbReference type="EMBL" id="MCW3474059.1"/>
    </source>
</evidence>
<dbReference type="Gene3D" id="3.90.76.10">
    <property type="entry name" value="Dipeptide-binding Protein, Domain 1"/>
    <property type="match status" value="1"/>
</dbReference>
<protein>
    <submittedName>
        <fullName evidence="5">ABC transporter substrate-binding protein</fullName>
    </submittedName>
</protein>
<feature type="domain" description="Solute-binding protein family 5" evidence="4">
    <location>
        <begin position="75"/>
        <end position="430"/>
    </location>
</feature>
<organism evidence="5 6">
    <name type="scientific">Limobrevibacterium gyesilva</name>
    <dbReference type="NCBI Taxonomy" id="2991712"/>
    <lineage>
        <taxon>Bacteria</taxon>
        <taxon>Pseudomonadati</taxon>
        <taxon>Pseudomonadota</taxon>
        <taxon>Alphaproteobacteria</taxon>
        <taxon>Acetobacterales</taxon>
        <taxon>Acetobacteraceae</taxon>
        <taxon>Limobrevibacterium</taxon>
    </lineage>
</organism>
<dbReference type="Gene3D" id="3.10.105.10">
    <property type="entry name" value="Dipeptide-binding Protein, Domain 3"/>
    <property type="match status" value="1"/>
</dbReference>
<dbReference type="PANTHER" id="PTHR30290:SF38">
    <property type="entry name" value="D,D-DIPEPTIDE-BINDING PERIPLASMIC PROTEIN DDPA-RELATED"/>
    <property type="match status" value="1"/>
</dbReference>
<dbReference type="PANTHER" id="PTHR30290">
    <property type="entry name" value="PERIPLASMIC BINDING COMPONENT OF ABC TRANSPORTER"/>
    <property type="match status" value="1"/>
</dbReference>
<comment type="subcellular location">
    <subcellularLocation>
        <location evidence="1">Periplasm</location>
    </subcellularLocation>
</comment>
<dbReference type="Gene3D" id="3.40.190.10">
    <property type="entry name" value="Periplasmic binding protein-like II"/>
    <property type="match status" value="1"/>
</dbReference>
<dbReference type="EMBL" id="JAPDNT010000002">
    <property type="protein sequence ID" value="MCW3474059.1"/>
    <property type="molecule type" value="Genomic_DNA"/>
</dbReference>
<sequence>MIGRRNILLGGGAALAAGSQLARPALAQAARVLKFVPQANLANPDPIWTSATVAHIHGHMVWEMLYGIDDQLIPRPQMVAGHELSSDSLTWRLTLRDGLKFHDNEPVRAIDCITSINRWSKRNGFGQQLASQLAEMKVLDDKRFEIRLTSPFPHLPYALGAAACFIMPERIAKTDAFTQIPDYVGSGPFRFLRNEWVAGASAAYARFEGYVPRQEPPSFWSGGKVAHFDRVEWQVLPDPSTAAAALQRGEVDWVEQPLFDLVPTLRKSPGIKIDALDRLGNVAMIVPNHVQPPFDNPKLLRALLPIVNQEDFVQAVVGDQADLGATGVGVFTPRTPSANTAGMEVLTSKRDLALAKKLIAESGYKGEPILLMSPSDQPALATMAQVTEALFKSVGLNVQFASMDWGTLVQRRTSKELPEKGGWSCYCTTWAGLSVSNPGSHTPLRGNGLGGHFGWPTDPKMEEMRSAWFQAPDAAAQKKLCEEMQLQVFKNVPFIPVGQWFYPTAYRSNLSGFVRTSSPVFWNVRRT</sequence>
<dbReference type="InterPro" id="IPR000914">
    <property type="entry name" value="SBP_5_dom"/>
</dbReference>
<gene>
    <name evidence="5" type="ORF">OL599_05660</name>
</gene>
<comment type="similarity">
    <text evidence="2">Belongs to the bacterial solute-binding protein 5 family.</text>
</comment>
<evidence type="ECO:0000313" key="6">
    <source>
        <dbReference type="Proteomes" id="UP001165679"/>
    </source>
</evidence>
<dbReference type="GO" id="GO:0015833">
    <property type="term" value="P:peptide transport"/>
    <property type="evidence" value="ECO:0007669"/>
    <property type="project" value="TreeGrafter"/>
</dbReference>
<evidence type="ECO:0000256" key="1">
    <source>
        <dbReference type="ARBA" id="ARBA00004418"/>
    </source>
</evidence>
<evidence type="ECO:0000256" key="3">
    <source>
        <dbReference type="ARBA" id="ARBA00022729"/>
    </source>
</evidence>
<dbReference type="RefSeq" id="WP_264712678.1">
    <property type="nucleotide sequence ID" value="NZ_JAPDNT010000002.1"/>
</dbReference>
<dbReference type="InterPro" id="IPR006311">
    <property type="entry name" value="TAT_signal"/>
</dbReference>
<dbReference type="Proteomes" id="UP001165679">
    <property type="component" value="Unassembled WGS sequence"/>
</dbReference>
<dbReference type="PROSITE" id="PS51318">
    <property type="entry name" value="TAT"/>
    <property type="match status" value="1"/>
</dbReference>
<comment type="caution">
    <text evidence="5">The sequence shown here is derived from an EMBL/GenBank/DDBJ whole genome shotgun (WGS) entry which is preliminary data.</text>
</comment>
<dbReference type="InterPro" id="IPR039424">
    <property type="entry name" value="SBP_5"/>
</dbReference>
<reference evidence="5" key="1">
    <citation type="submission" date="2022-09" db="EMBL/GenBank/DDBJ databases">
        <title>Rhodovastum sp. nov. RN2-1 isolated from soil in Seongnam, South Korea.</title>
        <authorList>
            <person name="Le N.T."/>
        </authorList>
    </citation>
    <scope>NUCLEOTIDE SEQUENCE</scope>
    <source>
        <strain evidence="5">RN2-1</strain>
    </source>
</reference>
<name>A0AA41YIA7_9PROT</name>
<dbReference type="GO" id="GO:1904680">
    <property type="term" value="F:peptide transmembrane transporter activity"/>
    <property type="evidence" value="ECO:0007669"/>
    <property type="project" value="TreeGrafter"/>
</dbReference>